<proteinExistence type="predicted"/>
<accession>Q0RVH3</accession>
<protein>
    <submittedName>
        <fullName evidence="2">Possible transposase</fullName>
    </submittedName>
</protein>
<dbReference type="AlphaFoldDB" id="Q0RVH3"/>
<gene>
    <name evidence="2" type="ordered locus">RHA1_ro11066</name>
</gene>
<reference evidence="3" key="1">
    <citation type="journal article" date="2006" name="Proc. Natl. Acad. Sci. U.S.A.">
        <title>The complete genome of Rhodococcus sp. RHA1 provides insights into a catabolic powerhouse.</title>
        <authorList>
            <person name="McLeod M.P."/>
            <person name="Warren R.L."/>
            <person name="Hsiao W.W.L."/>
            <person name="Araki N."/>
            <person name="Myhre M."/>
            <person name="Fernandes C."/>
            <person name="Miyazawa D."/>
            <person name="Wong W."/>
            <person name="Lillquist A.L."/>
            <person name="Wang D."/>
            <person name="Dosanjh M."/>
            <person name="Hara H."/>
            <person name="Petrescu A."/>
            <person name="Morin R.D."/>
            <person name="Yang G."/>
            <person name="Stott J.M."/>
            <person name="Schein J.E."/>
            <person name="Shin H."/>
            <person name="Smailus D."/>
            <person name="Siddiqui A.S."/>
            <person name="Marra M.A."/>
            <person name="Jones S.J.M."/>
            <person name="Holt R."/>
            <person name="Brinkman F.S.L."/>
            <person name="Miyauchi K."/>
            <person name="Fukuda M."/>
            <person name="Davies J.E."/>
            <person name="Mohn W.W."/>
            <person name="Eltis L.D."/>
        </authorList>
    </citation>
    <scope>NUCLEOTIDE SEQUENCE [LARGE SCALE GENOMIC DNA]</scope>
    <source>
        <strain evidence="3">RHA1</strain>
    </source>
</reference>
<dbReference type="KEGG" id="rha:RHA1_ro11066"/>
<dbReference type="HOGENOM" id="CLU_1757400_0_0_11"/>
<sequence>MAAPVAFVRSDRSYRAPPVHRMGAAGVFETLHLRCSTGSKAPANWLVGSDPGRGERPSEKGLAGPAQSIEARRDRRSTFCPIRTDPTGLDISGANTYDSTLLQPMVSAIPAVKSRLVPRRRKPAKLRADKGHDYDIHHRWLRGQGTRA</sequence>
<dbReference type="EMBL" id="CP000434">
    <property type="protein sequence ID" value="ABH00713.1"/>
    <property type="molecule type" value="Genomic_DNA"/>
</dbReference>
<keyword evidence="2" id="KW-0614">Plasmid</keyword>
<feature type="region of interest" description="Disordered" evidence="1">
    <location>
        <begin position="42"/>
        <end position="85"/>
    </location>
</feature>
<geneLocation type="plasmid" evidence="2 3">
    <name>pRHL3</name>
</geneLocation>
<dbReference type="Proteomes" id="UP000008710">
    <property type="component" value="Plasmid pRHL3"/>
</dbReference>
<evidence type="ECO:0000313" key="2">
    <source>
        <dbReference type="EMBL" id="ABH00713.1"/>
    </source>
</evidence>
<evidence type="ECO:0000313" key="3">
    <source>
        <dbReference type="Proteomes" id="UP000008710"/>
    </source>
</evidence>
<name>Q0RVH3_RHOJR</name>
<evidence type="ECO:0000256" key="1">
    <source>
        <dbReference type="SAM" id="MobiDB-lite"/>
    </source>
</evidence>
<organism evidence="2 3">
    <name type="scientific">Rhodococcus jostii (strain RHA1)</name>
    <dbReference type="NCBI Taxonomy" id="101510"/>
    <lineage>
        <taxon>Bacteria</taxon>
        <taxon>Bacillati</taxon>
        <taxon>Actinomycetota</taxon>
        <taxon>Actinomycetes</taxon>
        <taxon>Mycobacteriales</taxon>
        <taxon>Nocardiaceae</taxon>
        <taxon>Rhodococcus</taxon>
    </lineage>
</organism>